<reference evidence="2 3" key="1">
    <citation type="submission" date="2019-01" db="EMBL/GenBank/DDBJ databases">
        <authorList>
            <person name="Ferrante I. M."/>
        </authorList>
    </citation>
    <scope>NUCLEOTIDE SEQUENCE [LARGE SCALE GENOMIC DNA]</scope>
    <source>
        <strain evidence="2 3">B856</strain>
    </source>
</reference>
<proteinExistence type="predicted"/>
<name>A0A448ZBE9_9STRA</name>
<dbReference type="EMBL" id="CAACVS010000218">
    <property type="protein sequence ID" value="VEU39377.1"/>
    <property type="molecule type" value="Genomic_DNA"/>
</dbReference>
<accession>A0A448ZBE9</accession>
<gene>
    <name evidence="2" type="ORF">PSNMU_V1.4_AUG-EV-PASAV3_0062250</name>
</gene>
<organism evidence="2 3">
    <name type="scientific">Pseudo-nitzschia multistriata</name>
    <dbReference type="NCBI Taxonomy" id="183589"/>
    <lineage>
        <taxon>Eukaryota</taxon>
        <taxon>Sar</taxon>
        <taxon>Stramenopiles</taxon>
        <taxon>Ochrophyta</taxon>
        <taxon>Bacillariophyta</taxon>
        <taxon>Bacillariophyceae</taxon>
        <taxon>Bacillariophycidae</taxon>
        <taxon>Bacillariales</taxon>
        <taxon>Bacillariaceae</taxon>
        <taxon>Pseudo-nitzschia</taxon>
    </lineage>
</organism>
<feature type="compositionally biased region" description="Polar residues" evidence="1">
    <location>
        <begin position="18"/>
        <end position="28"/>
    </location>
</feature>
<feature type="compositionally biased region" description="Polar residues" evidence="1">
    <location>
        <begin position="1"/>
        <end position="11"/>
    </location>
</feature>
<sequence>MQPNVNGTTGTKSREANMESQRGRNFTIPQPIAEEDQQQQSEKTSVRKNLEKASFMDSVKKFFEPCVGAVDAASFYIGECRPSDYEACDPNQQDKVAEDVIMKLRERNGGLKRRNETLEIPTNGMLFEDDDVSAISSHTLEEMERLRLAQNSGITNFQIAPGKHQPGNILHPRPTDDPTSPQDAADRSDAVKFRNWSTQKTPSTAKPQERGTNEGNITLCVSVSDSSSNEDGEKASPKASSPKEFSPKTFTSPPSWSKKSGKNRAFKTHPVG</sequence>
<feature type="region of interest" description="Disordered" evidence="1">
    <location>
        <begin position="1"/>
        <end position="48"/>
    </location>
</feature>
<keyword evidence="3" id="KW-1185">Reference proteome</keyword>
<evidence type="ECO:0000313" key="2">
    <source>
        <dbReference type="EMBL" id="VEU39377.1"/>
    </source>
</evidence>
<dbReference type="Proteomes" id="UP000291116">
    <property type="component" value="Unassembled WGS sequence"/>
</dbReference>
<feature type="compositionally biased region" description="Polar residues" evidence="1">
    <location>
        <begin position="195"/>
        <end position="206"/>
    </location>
</feature>
<feature type="compositionally biased region" description="Polar residues" evidence="1">
    <location>
        <begin position="213"/>
        <end position="229"/>
    </location>
</feature>
<feature type="compositionally biased region" description="Polar residues" evidence="1">
    <location>
        <begin position="248"/>
        <end position="258"/>
    </location>
</feature>
<dbReference type="AlphaFoldDB" id="A0A448ZBE9"/>
<feature type="region of interest" description="Disordered" evidence="1">
    <location>
        <begin position="157"/>
        <end position="272"/>
    </location>
</feature>
<evidence type="ECO:0000313" key="3">
    <source>
        <dbReference type="Proteomes" id="UP000291116"/>
    </source>
</evidence>
<feature type="compositionally biased region" description="Basic residues" evidence="1">
    <location>
        <begin position="259"/>
        <end position="272"/>
    </location>
</feature>
<dbReference type="OrthoDB" id="49003at2759"/>
<protein>
    <submittedName>
        <fullName evidence="2">Uncharacterized protein</fullName>
    </submittedName>
</protein>
<evidence type="ECO:0000256" key="1">
    <source>
        <dbReference type="SAM" id="MobiDB-lite"/>
    </source>
</evidence>